<keyword evidence="4" id="KW-1133">Transmembrane helix</keyword>
<dbReference type="InterPro" id="IPR023353">
    <property type="entry name" value="LemA-like_dom_sf"/>
</dbReference>
<proteinExistence type="inferred from homology"/>
<evidence type="ECO:0000256" key="4">
    <source>
        <dbReference type="ARBA" id="ARBA00022989"/>
    </source>
</evidence>
<name>A0A3N6X0C1_9ACTN</name>
<gene>
    <name evidence="6" type="ORF">EHW97_10070</name>
</gene>
<dbReference type="Pfam" id="PF04011">
    <property type="entry name" value="LemA"/>
    <property type="match status" value="1"/>
</dbReference>
<dbReference type="EMBL" id="RQJX01000012">
    <property type="protein sequence ID" value="RQN07565.1"/>
    <property type="molecule type" value="Genomic_DNA"/>
</dbReference>
<dbReference type="Proteomes" id="UP000275225">
    <property type="component" value="Unassembled WGS sequence"/>
</dbReference>
<dbReference type="AlphaFoldDB" id="A0A3N6X0C1"/>
<evidence type="ECO:0000256" key="1">
    <source>
        <dbReference type="ARBA" id="ARBA00004167"/>
    </source>
</evidence>
<dbReference type="OrthoDB" id="9804152at2"/>
<comment type="caution">
    <text evidence="6">The sequence shown here is derived from an EMBL/GenBank/DDBJ whole genome shotgun (WGS) entry which is preliminary data.</text>
</comment>
<comment type="subcellular location">
    <subcellularLocation>
        <location evidence="1">Membrane</location>
        <topology evidence="1">Single-pass membrane protein</topology>
    </subcellularLocation>
</comment>
<evidence type="ECO:0008006" key="8">
    <source>
        <dbReference type="Google" id="ProtNLM"/>
    </source>
</evidence>
<dbReference type="RefSeq" id="WP_124237037.1">
    <property type="nucleotide sequence ID" value="NZ_JBHUFI010000012.1"/>
</dbReference>
<evidence type="ECO:0000313" key="7">
    <source>
        <dbReference type="Proteomes" id="UP000275225"/>
    </source>
</evidence>
<evidence type="ECO:0000313" key="6">
    <source>
        <dbReference type="EMBL" id="RQN07565.1"/>
    </source>
</evidence>
<reference evidence="6 7" key="1">
    <citation type="submission" date="2018-11" db="EMBL/GenBank/DDBJ databases">
        <authorList>
            <person name="Li F."/>
        </authorList>
    </citation>
    <scope>NUCLEOTIDE SEQUENCE [LARGE SCALE GENOMIC DNA]</scope>
    <source>
        <strain evidence="6 7">YS17T</strain>
    </source>
</reference>
<dbReference type="InterPro" id="IPR007156">
    <property type="entry name" value="MamQ_LemA"/>
</dbReference>
<dbReference type="GO" id="GO:0016020">
    <property type="term" value="C:membrane"/>
    <property type="evidence" value="ECO:0007669"/>
    <property type="project" value="UniProtKB-SubCell"/>
</dbReference>
<keyword evidence="5" id="KW-0472">Membrane</keyword>
<sequence>MEFLAVALVVLVALALLVAGLRRRSRRTAAARDATSALRSALDRAAAPIPELLAAIGEYAAWERAVFAEARDAADEATAAGSAEECVAAYDRFVAATNDLFAIVEVYPDLTADADTAGRLQELERAIEQGATARSRLVPLLPR</sequence>
<organism evidence="6 7">
    <name type="scientific">Aeromicrobium camelliae</name>
    <dbReference type="NCBI Taxonomy" id="1538144"/>
    <lineage>
        <taxon>Bacteria</taxon>
        <taxon>Bacillati</taxon>
        <taxon>Actinomycetota</taxon>
        <taxon>Actinomycetes</taxon>
        <taxon>Propionibacteriales</taxon>
        <taxon>Nocardioidaceae</taxon>
        <taxon>Aeromicrobium</taxon>
    </lineage>
</organism>
<evidence type="ECO:0000256" key="5">
    <source>
        <dbReference type="ARBA" id="ARBA00023136"/>
    </source>
</evidence>
<dbReference type="PANTHER" id="PTHR34478:SF1">
    <property type="entry name" value="PROTEIN LEMA"/>
    <property type="match status" value="1"/>
</dbReference>
<dbReference type="Gene3D" id="1.20.1440.20">
    <property type="entry name" value="LemA-like domain"/>
    <property type="match status" value="1"/>
</dbReference>
<evidence type="ECO:0000256" key="3">
    <source>
        <dbReference type="ARBA" id="ARBA00022692"/>
    </source>
</evidence>
<protein>
    <recommendedName>
        <fullName evidence="8">LemA family protein</fullName>
    </recommendedName>
</protein>
<keyword evidence="7" id="KW-1185">Reference proteome</keyword>
<comment type="similarity">
    <text evidence="2">Belongs to the LemA family.</text>
</comment>
<dbReference type="SUPFAM" id="SSF140478">
    <property type="entry name" value="LemA-like"/>
    <property type="match status" value="1"/>
</dbReference>
<accession>A0A3N6X0C1</accession>
<evidence type="ECO:0000256" key="2">
    <source>
        <dbReference type="ARBA" id="ARBA00008854"/>
    </source>
</evidence>
<keyword evidence="3" id="KW-0812">Transmembrane</keyword>
<dbReference type="PANTHER" id="PTHR34478">
    <property type="entry name" value="PROTEIN LEMA"/>
    <property type="match status" value="1"/>
</dbReference>